<dbReference type="EMBL" id="CP093350">
    <property type="protein sequence ID" value="WOH13170.1"/>
    <property type="molecule type" value="Genomic_DNA"/>
</dbReference>
<evidence type="ECO:0000256" key="1">
    <source>
        <dbReference type="SAM" id="MobiDB-lite"/>
    </source>
</evidence>
<keyword evidence="2" id="KW-0472">Membrane</keyword>
<keyword evidence="4" id="KW-1185">Reference proteome</keyword>
<feature type="region of interest" description="Disordered" evidence="1">
    <location>
        <begin position="114"/>
        <end position="152"/>
    </location>
</feature>
<name>A0A175YS04_DAUCS</name>
<keyword evidence="2" id="KW-0812">Transmembrane</keyword>
<organism evidence="3 4">
    <name type="scientific">Daucus carota subsp. sativus</name>
    <name type="common">Carrot</name>
    <dbReference type="NCBI Taxonomy" id="79200"/>
    <lineage>
        <taxon>Eukaryota</taxon>
        <taxon>Viridiplantae</taxon>
        <taxon>Streptophyta</taxon>
        <taxon>Embryophyta</taxon>
        <taxon>Tracheophyta</taxon>
        <taxon>Spermatophyta</taxon>
        <taxon>Magnoliopsida</taxon>
        <taxon>eudicotyledons</taxon>
        <taxon>Gunneridae</taxon>
        <taxon>Pentapetalae</taxon>
        <taxon>asterids</taxon>
        <taxon>campanulids</taxon>
        <taxon>Apiales</taxon>
        <taxon>Apiaceae</taxon>
        <taxon>Apioideae</taxon>
        <taxon>Scandiceae</taxon>
        <taxon>Daucinae</taxon>
        <taxon>Daucus</taxon>
        <taxon>Daucus sect. Daucus</taxon>
    </lineage>
</organism>
<evidence type="ECO:0000256" key="2">
    <source>
        <dbReference type="SAM" id="Phobius"/>
    </source>
</evidence>
<dbReference type="Proteomes" id="UP000077755">
    <property type="component" value="Chromosome 8"/>
</dbReference>
<evidence type="ECO:0000313" key="4">
    <source>
        <dbReference type="Proteomes" id="UP000077755"/>
    </source>
</evidence>
<feature type="transmembrane region" description="Helical" evidence="2">
    <location>
        <begin position="172"/>
        <end position="202"/>
    </location>
</feature>
<gene>
    <name evidence="3" type="ORF">DCAR_0832679</name>
</gene>
<dbReference type="PANTHER" id="PTHR34379:SF3">
    <property type="entry name" value="PROTEIN, PUTATIVE-RELATED"/>
    <property type="match status" value="1"/>
</dbReference>
<reference evidence="3" key="2">
    <citation type="submission" date="2022-03" db="EMBL/GenBank/DDBJ databases">
        <title>Draft title - Genomic analysis of global carrot germplasm unveils the trajectory of domestication and the origin of high carotenoid orange carrot.</title>
        <authorList>
            <person name="Iorizzo M."/>
            <person name="Ellison S."/>
            <person name="Senalik D."/>
            <person name="Macko-Podgorni A."/>
            <person name="Grzebelus D."/>
            <person name="Bostan H."/>
            <person name="Rolling W."/>
            <person name="Curaba J."/>
            <person name="Simon P."/>
        </authorList>
    </citation>
    <scope>NUCLEOTIDE SEQUENCE</scope>
    <source>
        <tissue evidence="3">Leaf</tissue>
    </source>
</reference>
<dbReference type="KEGG" id="dcr:108198965"/>
<sequence>MACFGCKNSVREDFEEGWVKTGSLPKKKKKNPWISWSRTKKLSPAKTVSVSVSMSEKLDSVGKSQLFKMDDVLPSKKHRHRTGVNAAANKPYKKKTGTVKEIILKSGEINHLTSLAREDMKHEKKHSGRKKETDKNKPSSPPENKTPVATNVENVDENVTIKNQNKEALDSIVGMSIIIVILAVVLFWGKLCAILCTSAWLYMIPRLRTAADSDVIMNDALESDVLNLYSDEHKKRVVLEGLLQRNRRSVIGLL</sequence>
<accession>A0A175YS04</accession>
<reference evidence="3" key="1">
    <citation type="journal article" date="2016" name="Nat. Genet.">
        <title>A high-quality carrot genome assembly provides new insights into carotenoid accumulation and asterid genome evolution.</title>
        <authorList>
            <person name="Iorizzo M."/>
            <person name="Ellison S."/>
            <person name="Senalik D."/>
            <person name="Zeng P."/>
            <person name="Satapoomin P."/>
            <person name="Huang J."/>
            <person name="Bowman M."/>
            <person name="Iovene M."/>
            <person name="Sanseverino W."/>
            <person name="Cavagnaro P."/>
            <person name="Yildiz M."/>
            <person name="Macko-Podgorni A."/>
            <person name="Moranska E."/>
            <person name="Grzebelus E."/>
            <person name="Grzebelus D."/>
            <person name="Ashrafi H."/>
            <person name="Zheng Z."/>
            <person name="Cheng S."/>
            <person name="Spooner D."/>
            <person name="Van Deynze A."/>
            <person name="Simon P."/>
        </authorList>
    </citation>
    <scope>NUCLEOTIDE SEQUENCE</scope>
    <source>
        <tissue evidence="3">Leaf</tissue>
    </source>
</reference>
<dbReference type="AlphaFoldDB" id="A0A175YS04"/>
<dbReference type="InterPro" id="IPR040411">
    <property type="entry name" value="At5g23160-like"/>
</dbReference>
<proteinExistence type="predicted"/>
<dbReference type="OrthoDB" id="1886721at2759"/>
<keyword evidence="2" id="KW-1133">Transmembrane helix</keyword>
<dbReference type="Gramene" id="KZM85682">
    <property type="protein sequence ID" value="KZM85682"/>
    <property type="gene ID" value="DCAR_026896"/>
</dbReference>
<evidence type="ECO:0000313" key="3">
    <source>
        <dbReference type="EMBL" id="WOH13170.1"/>
    </source>
</evidence>
<dbReference type="PANTHER" id="PTHR34379">
    <property type="entry name" value="OS07G0553800 PROTEIN"/>
    <property type="match status" value="1"/>
</dbReference>
<protein>
    <submittedName>
        <fullName evidence="3">Uncharacterized protein</fullName>
    </submittedName>
</protein>